<evidence type="ECO:0000313" key="1">
    <source>
        <dbReference type="EMBL" id="RKD91803.1"/>
    </source>
</evidence>
<dbReference type="RefSeq" id="WP_211338036.1">
    <property type="nucleotide sequence ID" value="NZ_RAPN01000001.1"/>
</dbReference>
<reference evidence="1 2" key="1">
    <citation type="submission" date="2018-09" db="EMBL/GenBank/DDBJ databases">
        <title>Genomic Encyclopedia of Archaeal and Bacterial Type Strains, Phase II (KMG-II): from individual species to whole genera.</title>
        <authorList>
            <person name="Goeker M."/>
        </authorList>
    </citation>
    <scope>NUCLEOTIDE SEQUENCE [LARGE SCALE GENOMIC DNA]</scope>
    <source>
        <strain evidence="1 2">DSM 27148</strain>
    </source>
</reference>
<protein>
    <submittedName>
        <fullName evidence="1">Uncharacterized protein (TIGR00661 family)</fullName>
    </submittedName>
</protein>
<dbReference type="AlphaFoldDB" id="A0A419W8J6"/>
<dbReference type="Proteomes" id="UP000283387">
    <property type="component" value="Unassembled WGS sequence"/>
</dbReference>
<dbReference type="EMBL" id="RAPN01000001">
    <property type="protein sequence ID" value="RKD91803.1"/>
    <property type="molecule type" value="Genomic_DNA"/>
</dbReference>
<organism evidence="1 2">
    <name type="scientific">Mangrovibacterium diazotrophicum</name>
    <dbReference type="NCBI Taxonomy" id="1261403"/>
    <lineage>
        <taxon>Bacteria</taxon>
        <taxon>Pseudomonadati</taxon>
        <taxon>Bacteroidota</taxon>
        <taxon>Bacteroidia</taxon>
        <taxon>Marinilabiliales</taxon>
        <taxon>Prolixibacteraceae</taxon>
        <taxon>Mangrovibacterium</taxon>
    </lineage>
</organism>
<comment type="caution">
    <text evidence="1">The sequence shown here is derived from an EMBL/GenBank/DDBJ whole genome shotgun (WGS) entry which is preliminary data.</text>
</comment>
<accession>A0A419W8J6</accession>
<name>A0A419W8J6_9BACT</name>
<proteinExistence type="predicted"/>
<evidence type="ECO:0000313" key="2">
    <source>
        <dbReference type="Proteomes" id="UP000283387"/>
    </source>
</evidence>
<dbReference type="SUPFAM" id="SSF53756">
    <property type="entry name" value="UDP-Glycosyltransferase/glycogen phosphorylase"/>
    <property type="match status" value="1"/>
</dbReference>
<keyword evidence="2" id="KW-1185">Reference proteome</keyword>
<gene>
    <name evidence="1" type="ORF">BC643_2169</name>
</gene>
<sequence>MKKTNLKILYAIQGTGNGHLARATEIVPMLNKLGDTDVLVSGIQGDIQLPFPVKYHFYGLSFIFGKKGGVSLWQTVRRSRPFRLLRDILKLPVNDYDLVICDFEPVTAWACKIRGKKCVGLSHQNAVLHPQAPKPAHHDLMGHFILKYYSPASVKYGFHFKALDEKNFTPVIRPDIRKKNPTNKGHYTVYLPAYSNEEIELILSQFPQYNWEVFSKHSKESYREGSIWFRPVSLNDFSESFVSCAGILCTAGFETPAEAIHMGKKLCVIPMKKQYEQACNAAFVGNMGVRVLTNWHESHKQLADWLQYDEPLKINYPDETFRILERLVEDCEAELCKKMAASID</sequence>
<dbReference type="Pfam" id="PF13528">
    <property type="entry name" value="Glyco_trans_1_3"/>
    <property type="match status" value="1"/>
</dbReference>